<dbReference type="EMBL" id="CP098242">
    <property type="protein sequence ID" value="WAW10266.1"/>
    <property type="molecule type" value="Genomic_DNA"/>
</dbReference>
<dbReference type="Pfam" id="PF00581">
    <property type="entry name" value="Rhodanese"/>
    <property type="match status" value="1"/>
</dbReference>
<evidence type="ECO:0000259" key="2">
    <source>
        <dbReference type="PROSITE" id="PS50206"/>
    </source>
</evidence>
<dbReference type="PANTHER" id="PTHR45431:SF3">
    <property type="entry name" value="RHODANESE-LIKE DOMAIN-CONTAINING PROTEIN 15, CHLOROPLASTIC"/>
    <property type="match status" value="1"/>
</dbReference>
<dbReference type="SUPFAM" id="SSF52821">
    <property type="entry name" value="Rhodanese/Cell cycle control phosphatase"/>
    <property type="match status" value="1"/>
</dbReference>
<organism evidence="3 4">
    <name type="scientific">Oxalobacter vibrioformis</name>
    <dbReference type="NCBI Taxonomy" id="933080"/>
    <lineage>
        <taxon>Bacteria</taxon>
        <taxon>Pseudomonadati</taxon>
        <taxon>Pseudomonadota</taxon>
        <taxon>Betaproteobacteria</taxon>
        <taxon>Burkholderiales</taxon>
        <taxon>Oxalobacteraceae</taxon>
        <taxon>Oxalobacter</taxon>
    </lineage>
</organism>
<dbReference type="CDD" id="cd01522">
    <property type="entry name" value="RHOD_1"/>
    <property type="match status" value="1"/>
</dbReference>
<dbReference type="InterPro" id="IPR052367">
    <property type="entry name" value="Thiosulfate_ST/Rhodanese-like"/>
</dbReference>
<feature type="region of interest" description="Disordered" evidence="1">
    <location>
        <begin position="1"/>
        <end position="28"/>
    </location>
</feature>
<gene>
    <name evidence="3" type="ORF">NB640_00950</name>
</gene>
<name>A0A9E9LW15_9BURK</name>
<protein>
    <submittedName>
        <fullName evidence="3">Rhodanese-like domain-containing protein</fullName>
    </submittedName>
</protein>
<feature type="domain" description="Rhodanese" evidence="2">
    <location>
        <begin position="60"/>
        <end position="159"/>
    </location>
</feature>
<accession>A0A9E9LW15</accession>
<dbReference type="RefSeq" id="WP_269309274.1">
    <property type="nucleotide sequence ID" value="NZ_CP098242.1"/>
</dbReference>
<dbReference type="PANTHER" id="PTHR45431">
    <property type="entry name" value="RHODANESE-LIKE DOMAIN-CONTAINING PROTEIN 15, CHLOROPLASTIC"/>
    <property type="match status" value="1"/>
</dbReference>
<evidence type="ECO:0000313" key="4">
    <source>
        <dbReference type="Proteomes" id="UP001156215"/>
    </source>
</evidence>
<proteinExistence type="predicted"/>
<dbReference type="PROSITE" id="PS50206">
    <property type="entry name" value="RHODANESE_3"/>
    <property type="match status" value="1"/>
</dbReference>
<dbReference type="KEGG" id="ovb:NB640_00950"/>
<dbReference type="AlphaFoldDB" id="A0A9E9LW15"/>
<reference evidence="3" key="1">
    <citation type="journal article" date="2022" name="Front. Microbiol.">
        <title>New perspectives on an old grouping: The genomic and phenotypic variability of Oxalobacter formigenes and the implications for calcium oxalate stone prevention.</title>
        <authorList>
            <person name="Chmiel J.A."/>
            <person name="Carr C."/>
            <person name="Stuivenberg G.A."/>
            <person name="Venema R."/>
            <person name="Chanyi R.M."/>
            <person name="Al K.F."/>
            <person name="Giguere D."/>
            <person name="Say H."/>
            <person name="Akouris P.P."/>
            <person name="Dominguez Romero S.A."/>
            <person name="Kwong A."/>
            <person name="Tai V."/>
            <person name="Koval S.F."/>
            <person name="Razvi H."/>
            <person name="Bjazevic J."/>
            <person name="Burton J.P."/>
        </authorList>
    </citation>
    <scope>NUCLEOTIDE SEQUENCE</scope>
    <source>
        <strain evidence="3">WoOx3</strain>
    </source>
</reference>
<dbReference type="SMART" id="SM00450">
    <property type="entry name" value="RHOD"/>
    <property type="match status" value="1"/>
</dbReference>
<feature type="compositionally biased region" description="Polar residues" evidence="1">
    <location>
        <begin position="1"/>
        <end position="11"/>
    </location>
</feature>
<dbReference type="InterPro" id="IPR036873">
    <property type="entry name" value="Rhodanese-like_dom_sf"/>
</dbReference>
<dbReference type="InterPro" id="IPR001763">
    <property type="entry name" value="Rhodanese-like_dom"/>
</dbReference>
<evidence type="ECO:0000313" key="3">
    <source>
        <dbReference type="EMBL" id="WAW10266.1"/>
    </source>
</evidence>
<dbReference type="Gene3D" id="3.40.250.10">
    <property type="entry name" value="Rhodanese-like domain"/>
    <property type="match status" value="1"/>
</dbReference>
<sequence length="173" mass="19016">MSETRTSSGSPLMNEAVSPKPSVSDETKETILARARERGAAQNLMCAGAITPEEAWALAEAGEAVIVDVRTLEEYKFVGRVANSTHVPWMCGLSMIRNPSFINEIEKTLPKDKTIILLCRSGQRSVGAAEAMTRAGYTAAYNLDEGFEGTLDENRQRGSTNGWRYRGLPWMQD</sequence>
<keyword evidence="4" id="KW-1185">Reference proteome</keyword>
<dbReference type="Proteomes" id="UP001156215">
    <property type="component" value="Chromosome"/>
</dbReference>
<evidence type="ECO:0000256" key="1">
    <source>
        <dbReference type="SAM" id="MobiDB-lite"/>
    </source>
</evidence>